<dbReference type="PANTHER" id="PTHR12318:SF0">
    <property type="entry name" value="ACYL-COENZYME A DIPHOSPHATASE NUDT19"/>
    <property type="match status" value="1"/>
</dbReference>
<dbReference type="Gene3D" id="3.90.79.10">
    <property type="entry name" value="Nucleoside Triphosphate Pyrophosphohydrolase"/>
    <property type="match status" value="1"/>
</dbReference>
<keyword evidence="4" id="KW-0479">Metal-binding</keyword>
<proteinExistence type="inferred from homology"/>
<evidence type="ECO:0000313" key="10">
    <source>
        <dbReference type="Proteomes" id="UP001154078"/>
    </source>
</evidence>
<dbReference type="Proteomes" id="UP001154078">
    <property type="component" value="Chromosome 5"/>
</dbReference>
<protein>
    <recommendedName>
        <fullName evidence="8">Nudix hydrolase domain-containing protein</fullName>
    </recommendedName>
</protein>
<comment type="cofactor">
    <cofactor evidence="1">
        <name>Mn(2+)</name>
        <dbReference type="ChEBI" id="CHEBI:29035"/>
    </cofactor>
</comment>
<evidence type="ECO:0000256" key="7">
    <source>
        <dbReference type="ARBA" id="ARBA00023211"/>
    </source>
</evidence>
<evidence type="ECO:0000259" key="8">
    <source>
        <dbReference type="PROSITE" id="PS51462"/>
    </source>
</evidence>
<comment type="similarity">
    <text evidence="3">Belongs to the Nudix hydrolase family.</text>
</comment>
<dbReference type="EMBL" id="OV121136">
    <property type="protein sequence ID" value="CAH0558150.1"/>
    <property type="molecule type" value="Genomic_DNA"/>
</dbReference>
<evidence type="ECO:0000313" key="9">
    <source>
        <dbReference type="EMBL" id="CAH0558150.1"/>
    </source>
</evidence>
<evidence type="ECO:0000256" key="4">
    <source>
        <dbReference type="ARBA" id="ARBA00022723"/>
    </source>
</evidence>
<gene>
    <name evidence="9" type="ORF">MELIAE_LOCUS8686</name>
</gene>
<dbReference type="GO" id="GO:0046872">
    <property type="term" value="F:metal ion binding"/>
    <property type="evidence" value="ECO:0007669"/>
    <property type="project" value="UniProtKB-KW"/>
</dbReference>
<comment type="cofactor">
    <cofactor evidence="2">
        <name>Mg(2+)</name>
        <dbReference type="ChEBI" id="CHEBI:18420"/>
    </cofactor>
</comment>
<evidence type="ECO:0000256" key="1">
    <source>
        <dbReference type="ARBA" id="ARBA00001936"/>
    </source>
</evidence>
<dbReference type="GO" id="GO:0016818">
    <property type="term" value="F:hydrolase activity, acting on acid anhydrides, in phosphorus-containing anhydrides"/>
    <property type="evidence" value="ECO:0007669"/>
    <property type="project" value="InterPro"/>
</dbReference>
<feature type="domain" description="Nudix hydrolase" evidence="8">
    <location>
        <begin position="7"/>
        <end position="237"/>
    </location>
</feature>
<organism evidence="9 10">
    <name type="scientific">Brassicogethes aeneus</name>
    <name type="common">Rape pollen beetle</name>
    <name type="synonym">Meligethes aeneus</name>
    <dbReference type="NCBI Taxonomy" id="1431903"/>
    <lineage>
        <taxon>Eukaryota</taxon>
        <taxon>Metazoa</taxon>
        <taxon>Ecdysozoa</taxon>
        <taxon>Arthropoda</taxon>
        <taxon>Hexapoda</taxon>
        <taxon>Insecta</taxon>
        <taxon>Pterygota</taxon>
        <taxon>Neoptera</taxon>
        <taxon>Endopterygota</taxon>
        <taxon>Coleoptera</taxon>
        <taxon>Polyphaga</taxon>
        <taxon>Cucujiformia</taxon>
        <taxon>Nitidulidae</taxon>
        <taxon>Meligethinae</taxon>
        <taxon>Brassicogethes</taxon>
    </lineage>
</organism>
<evidence type="ECO:0000256" key="3">
    <source>
        <dbReference type="ARBA" id="ARBA00005582"/>
    </source>
</evidence>
<accession>A0A9P0BA17</accession>
<dbReference type="SUPFAM" id="SSF55811">
    <property type="entry name" value="Nudix"/>
    <property type="match status" value="1"/>
</dbReference>
<evidence type="ECO:0000256" key="5">
    <source>
        <dbReference type="ARBA" id="ARBA00022801"/>
    </source>
</evidence>
<keyword evidence="10" id="KW-1185">Reference proteome</keyword>
<keyword evidence="6" id="KW-0460">Magnesium</keyword>
<dbReference type="PANTHER" id="PTHR12318">
    <property type="entry name" value="TESTOSTERONE-REGULATED PROTEIN RP2"/>
    <property type="match status" value="1"/>
</dbReference>
<dbReference type="InterPro" id="IPR000086">
    <property type="entry name" value="NUDIX_hydrolase_dom"/>
</dbReference>
<dbReference type="GO" id="GO:0005739">
    <property type="term" value="C:mitochondrion"/>
    <property type="evidence" value="ECO:0007669"/>
    <property type="project" value="TreeGrafter"/>
</dbReference>
<keyword evidence="5" id="KW-0378">Hydrolase</keyword>
<dbReference type="CDD" id="cd18870">
    <property type="entry name" value="NUDIX_AcylCoAdiphos_Nudt19"/>
    <property type="match status" value="1"/>
</dbReference>
<evidence type="ECO:0000256" key="2">
    <source>
        <dbReference type="ARBA" id="ARBA00001946"/>
    </source>
</evidence>
<keyword evidence="7" id="KW-0464">Manganese</keyword>
<name>A0A9P0BA17_BRAAE</name>
<dbReference type="AlphaFoldDB" id="A0A9P0BA17"/>
<reference evidence="9" key="1">
    <citation type="submission" date="2021-12" db="EMBL/GenBank/DDBJ databases">
        <authorList>
            <person name="King R."/>
        </authorList>
    </citation>
    <scope>NUCLEOTIDE SEQUENCE</scope>
</reference>
<dbReference type="InterPro" id="IPR015797">
    <property type="entry name" value="NUDIX_hydrolase-like_dom_sf"/>
</dbReference>
<sequence>MTTALKNWRESASLIIAAKNKLKSATNFNYKILTIKRSSKSGFMPNNYVFPGGNASSSDSDPKWLEIFQKAGYTKNELSGLMPKENVPSILRDGTDGVPKFLSLRICAIRETFEECGVLIGSRNKTTGNQWAQHIDSEEILEWQKVVHDDPNEFINLCLKFKVIPDVCALKLWSNWITPPCLSSLFNAIFFIASFKDTPTTQAEEIEVADIKWCDPQAYLDLNQKKEIMLPPPQFYELSRIKILNDVDELVRHSNERAPLGCEAFLPYRVKTKEGSFSCLPGDDFYPKNYDLENKNIDEIDHIPDSNVKHRVWHKSSHLNILYTKNYKPKAGHLVPMYPNESKL</sequence>
<dbReference type="InterPro" id="IPR039121">
    <property type="entry name" value="NUDT19"/>
</dbReference>
<dbReference type="PROSITE" id="PS51462">
    <property type="entry name" value="NUDIX"/>
    <property type="match status" value="1"/>
</dbReference>
<evidence type="ECO:0000256" key="6">
    <source>
        <dbReference type="ARBA" id="ARBA00022842"/>
    </source>
</evidence>
<dbReference type="OrthoDB" id="1695362at2759"/>